<organism evidence="3 4">
    <name type="scientific">Parasutterella muris</name>
    <dbReference type="NCBI Taxonomy" id="2565572"/>
    <lineage>
        <taxon>Bacteria</taxon>
        <taxon>Pseudomonadati</taxon>
        <taxon>Pseudomonadota</taxon>
        <taxon>Betaproteobacteria</taxon>
        <taxon>Burkholderiales</taxon>
        <taxon>Sutterellaceae</taxon>
        <taxon>Parasutterella</taxon>
    </lineage>
</organism>
<dbReference type="PROSITE" id="PS00923">
    <property type="entry name" value="ASP_GLU_RACEMASE_1"/>
    <property type="match status" value="1"/>
</dbReference>
<evidence type="ECO:0000313" key="3">
    <source>
        <dbReference type="EMBL" id="MVX56232.1"/>
    </source>
</evidence>
<comment type="similarity">
    <text evidence="1">Belongs to the aspartate/glutamate racemases family.</text>
</comment>
<sequence length="487" mass="53044">MSAKDQTIIGLCQVGSPAPFVKALKEKIANTYLPDGTKAILKTVDFEWQSPNSDASKLVRDGDFKIRAFEEVSRLRAAGAKVAAVTNCRTLGFKNELQEEITTPITDFPTACAHAVSENPNLKLGYLGSTSAPKAAAIKEAVEKVFKPQWVDLDKSFDPIVEEIQELLHKGKSSDEKEALDKLAMLCSELVRGGAEKILPTCGLQALLSEALNAKGYPVIDVVKAFADYLCFTEWHNLPKPFKIGIVGGLGPAATVDLYDKITRFTLAKTDQKHIKVAVEQNPQVPDRTKYLLEGGVDPTLALYQACKRLENDDVDAIVIACNTAHAYFETILPHLSVPLINMQQVTLEEIIEKYGKNAVVGLMATDGTIQTGIYSNKAKSMNLSMVTPDKEYQALVMEAIYGELGAKAGYTEGHCKEVLLKAARHLAKEKGATVLVLGCTELPLILDETDNLDLGDCSAAVIDPTSSLSRRVVKVAEEIIKIRGRR</sequence>
<accession>A0A6L6YHB5</accession>
<name>A0A6L6YHB5_9BURK</name>
<keyword evidence="4" id="KW-1185">Reference proteome</keyword>
<protein>
    <submittedName>
        <fullName evidence="3">Amino acid racemase</fullName>
        <ecNumber evidence="3">5.1.1.-</ecNumber>
    </submittedName>
</protein>
<evidence type="ECO:0000256" key="2">
    <source>
        <dbReference type="ARBA" id="ARBA00023235"/>
    </source>
</evidence>
<proteinExistence type="inferred from homology"/>
<evidence type="ECO:0000313" key="4">
    <source>
        <dbReference type="Proteomes" id="UP000472580"/>
    </source>
</evidence>
<dbReference type="InterPro" id="IPR033134">
    <property type="entry name" value="Asp/Glu_racemase_AS_2"/>
</dbReference>
<dbReference type="PANTHER" id="PTHR21198">
    <property type="entry name" value="GLUTAMATE RACEMASE"/>
    <property type="match status" value="1"/>
</dbReference>
<dbReference type="AlphaFoldDB" id="A0A6L6YHB5"/>
<dbReference type="EMBL" id="WSRP01000007">
    <property type="protein sequence ID" value="MVX56232.1"/>
    <property type="molecule type" value="Genomic_DNA"/>
</dbReference>
<dbReference type="InterPro" id="IPR015942">
    <property type="entry name" value="Asp/Glu/hydantoin_racemase"/>
</dbReference>
<dbReference type="SUPFAM" id="SSF53681">
    <property type="entry name" value="Aspartate/glutamate racemase"/>
    <property type="match status" value="2"/>
</dbReference>
<dbReference type="InterPro" id="IPR018187">
    <property type="entry name" value="Asp/Glu_racemase_AS_1"/>
</dbReference>
<dbReference type="PROSITE" id="PS00924">
    <property type="entry name" value="ASP_GLU_RACEMASE_2"/>
    <property type="match status" value="1"/>
</dbReference>
<reference evidence="3 4" key="1">
    <citation type="submission" date="2019-12" db="EMBL/GenBank/DDBJ databases">
        <title>Microbes associate with the intestines of laboratory mice.</title>
        <authorList>
            <person name="Navarre W."/>
            <person name="Wong E."/>
        </authorList>
    </citation>
    <scope>NUCLEOTIDE SEQUENCE [LARGE SCALE GENOMIC DNA]</scope>
    <source>
        <strain evidence="3 4">NM82_D38</strain>
    </source>
</reference>
<dbReference type="RefSeq" id="WP_160334668.1">
    <property type="nucleotide sequence ID" value="NZ_WSRP01000007.1"/>
</dbReference>
<keyword evidence="2 3" id="KW-0413">Isomerase</keyword>
<gene>
    <name evidence="3" type="ORF">E5987_03305</name>
</gene>
<dbReference type="NCBIfam" id="TIGR00035">
    <property type="entry name" value="asp_race"/>
    <property type="match status" value="1"/>
</dbReference>
<dbReference type="Proteomes" id="UP000472580">
    <property type="component" value="Unassembled WGS sequence"/>
</dbReference>
<dbReference type="EC" id="5.1.1.-" evidence="3"/>
<dbReference type="GO" id="GO:0047661">
    <property type="term" value="F:amino-acid racemase activity"/>
    <property type="evidence" value="ECO:0007669"/>
    <property type="project" value="InterPro"/>
</dbReference>
<dbReference type="InterPro" id="IPR001920">
    <property type="entry name" value="Asp/Glu_race"/>
</dbReference>
<comment type="caution">
    <text evidence="3">The sequence shown here is derived from an EMBL/GenBank/DDBJ whole genome shotgun (WGS) entry which is preliminary data.</text>
</comment>
<dbReference type="Pfam" id="PF01177">
    <property type="entry name" value="Asp_Glu_race"/>
    <property type="match status" value="2"/>
</dbReference>
<dbReference type="Gene3D" id="3.40.50.1860">
    <property type="match status" value="4"/>
</dbReference>
<dbReference type="OrthoDB" id="9803739at2"/>
<dbReference type="InterPro" id="IPR004380">
    <property type="entry name" value="Asp_race"/>
</dbReference>
<dbReference type="PANTHER" id="PTHR21198:SF7">
    <property type="entry name" value="ASPARTATE-GLUTAMATE RACEMASE FAMILY"/>
    <property type="match status" value="1"/>
</dbReference>
<evidence type="ECO:0000256" key="1">
    <source>
        <dbReference type="ARBA" id="ARBA00007847"/>
    </source>
</evidence>